<dbReference type="Pfam" id="PF13561">
    <property type="entry name" value="adh_short_C2"/>
    <property type="match status" value="1"/>
</dbReference>
<dbReference type="PANTHER" id="PTHR42760:SF133">
    <property type="entry name" value="3-OXOACYL-[ACYL-CARRIER-PROTEIN] REDUCTASE"/>
    <property type="match status" value="1"/>
</dbReference>
<keyword evidence="6" id="KW-1185">Reference proteome</keyword>
<protein>
    <submittedName>
        <fullName evidence="5">SDR family oxidoreductase</fullName>
    </submittedName>
</protein>
<comment type="similarity">
    <text evidence="1 3">Belongs to the short-chain dehydrogenases/reductases (SDR) family.</text>
</comment>
<dbReference type="Gene3D" id="3.40.50.720">
    <property type="entry name" value="NAD(P)-binding Rossmann-like Domain"/>
    <property type="match status" value="1"/>
</dbReference>
<dbReference type="AlphaFoldDB" id="A0A5N0VHN0"/>
<dbReference type="PANTHER" id="PTHR42760">
    <property type="entry name" value="SHORT-CHAIN DEHYDROGENASES/REDUCTASES FAMILY MEMBER"/>
    <property type="match status" value="1"/>
</dbReference>
<dbReference type="CDD" id="cd05233">
    <property type="entry name" value="SDR_c"/>
    <property type="match status" value="1"/>
</dbReference>
<dbReference type="PRINTS" id="PR00081">
    <property type="entry name" value="GDHRDH"/>
</dbReference>
<feature type="domain" description="Ketoreductase" evidence="4">
    <location>
        <begin position="16"/>
        <end position="214"/>
    </location>
</feature>
<dbReference type="OrthoDB" id="517007at2"/>
<dbReference type="Pfam" id="PF00106">
    <property type="entry name" value="adh_short"/>
    <property type="match status" value="1"/>
</dbReference>
<gene>
    <name evidence="5" type="ORF">FPZ12_006730</name>
</gene>
<dbReference type="InterPro" id="IPR057326">
    <property type="entry name" value="KR_dom"/>
</dbReference>
<dbReference type="InterPro" id="IPR036291">
    <property type="entry name" value="NAD(P)-bd_dom_sf"/>
</dbReference>
<dbReference type="PRINTS" id="PR00080">
    <property type="entry name" value="SDRFAMILY"/>
</dbReference>
<keyword evidence="2" id="KW-0560">Oxidoreductase</keyword>
<name>A0A5N0VHN0_9PSEU</name>
<dbReference type="Proteomes" id="UP000319769">
    <property type="component" value="Unassembled WGS sequence"/>
</dbReference>
<evidence type="ECO:0000256" key="3">
    <source>
        <dbReference type="RuleBase" id="RU000363"/>
    </source>
</evidence>
<dbReference type="SMART" id="SM00822">
    <property type="entry name" value="PKS_KR"/>
    <property type="match status" value="1"/>
</dbReference>
<dbReference type="PROSITE" id="PS00061">
    <property type="entry name" value="ADH_SHORT"/>
    <property type="match status" value="1"/>
</dbReference>
<evidence type="ECO:0000256" key="2">
    <source>
        <dbReference type="ARBA" id="ARBA00023002"/>
    </source>
</evidence>
<evidence type="ECO:0000313" key="5">
    <source>
        <dbReference type="EMBL" id="KAA9164944.1"/>
    </source>
</evidence>
<sequence length="290" mass="31156">MESRATDPSCGEKNTRTVIVTGAGSGLGRAISLRLIRDGYRCILVGRNVENLEATRAAAGADGSRATVISCDVTDSTERDSLLDALRESGSELFGLVNNAGVAFAEPFFDECLHDWRSTMETNLEAVFFLSQHAIDIMRKYNAGRIVNISSAYGVIAFNNSGYGSRAPDSSPGDRGPFRQSAYAASKGGLIHLTRDLAATAGRWGITVNTISPGSIPHFDSQRKRTDQSDKPRLGECVDPEILRNLAEQVPLQRLGTVGEIAGPVRFLLSDDASYITGANIVVDGGWSIW</sequence>
<organism evidence="5 6">
    <name type="scientific">Amycolatopsis acidicola</name>
    <dbReference type="NCBI Taxonomy" id="2596893"/>
    <lineage>
        <taxon>Bacteria</taxon>
        <taxon>Bacillati</taxon>
        <taxon>Actinomycetota</taxon>
        <taxon>Actinomycetes</taxon>
        <taxon>Pseudonocardiales</taxon>
        <taxon>Pseudonocardiaceae</taxon>
        <taxon>Amycolatopsis</taxon>
    </lineage>
</organism>
<comment type="caution">
    <text evidence="5">The sequence shown here is derived from an EMBL/GenBank/DDBJ whole genome shotgun (WGS) entry which is preliminary data.</text>
</comment>
<accession>A0A5N0VHN0</accession>
<dbReference type="SUPFAM" id="SSF51735">
    <property type="entry name" value="NAD(P)-binding Rossmann-fold domains"/>
    <property type="match status" value="1"/>
</dbReference>
<evidence type="ECO:0000256" key="1">
    <source>
        <dbReference type="ARBA" id="ARBA00006484"/>
    </source>
</evidence>
<dbReference type="GO" id="GO:0016616">
    <property type="term" value="F:oxidoreductase activity, acting on the CH-OH group of donors, NAD or NADP as acceptor"/>
    <property type="evidence" value="ECO:0007669"/>
    <property type="project" value="TreeGrafter"/>
</dbReference>
<dbReference type="EMBL" id="VMNW02000006">
    <property type="protein sequence ID" value="KAA9164944.1"/>
    <property type="molecule type" value="Genomic_DNA"/>
</dbReference>
<reference evidence="5" key="1">
    <citation type="submission" date="2019-09" db="EMBL/GenBank/DDBJ databases">
        <authorList>
            <person name="Teo W.F.A."/>
            <person name="Duangmal K."/>
        </authorList>
    </citation>
    <scope>NUCLEOTIDE SEQUENCE [LARGE SCALE GENOMIC DNA]</scope>
    <source>
        <strain evidence="5">K81G1</strain>
    </source>
</reference>
<evidence type="ECO:0000313" key="6">
    <source>
        <dbReference type="Proteomes" id="UP000319769"/>
    </source>
</evidence>
<evidence type="ECO:0000259" key="4">
    <source>
        <dbReference type="SMART" id="SM00822"/>
    </source>
</evidence>
<dbReference type="InterPro" id="IPR020904">
    <property type="entry name" value="Sc_DH/Rdtase_CS"/>
</dbReference>
<dbReference type="InterPro" id="IPR002347">
    <property type="entry name" value="SDR_fam"/>
</dbReference>
<proteinExistence type="inferred from homology"/>